<dbReference type="EMBL" id="LAZR01000520">
    <property type="protein sequence ID" value="KKN65599.1"/>
    <property type="molecule type" value="Genomic_DNA"/>
</dbReference>
<gene>
    <name evidence="1" type="ORF">LCGC14_0480110</name>
</gene>
<organism evidence="1">
    <name type="scientific">marine sediment metagenome</name>
    <dbReference type="NCBI Taxonomy" id="412755"/>
    <lineage>
        <taxon>unclassified sequences</taxon>
        <taxon>metagenomes</taxon>
        <taxon>ecological metagenomes</taxon>
    </lineage>
</organism>
<accession>A0A0F9SEY4</accession>
<sequence>MISKMKDIAEENRRLESMYAEMSMQNDLLKDTLGKSADVILQAGDGYESGVRAKASASPLRTARSGAVRPVTVTAQC</sequence>
<dbReference type="AlphaFoldDB" id="A0A0F9SEY4"/>
<comment type="caution">
    <text evidence="1">The sequence shown here is derived from an EMBL/GenBank/DDBJ whole genome shotgun (WGS) entry which is preliminary data.</text>
</comment>
<evidence type="ECO:0000313" key="1">
    <source>
        <dbReference type="EMBL" id="KKN65599.1"/>
    </source>
</evidence>
<reference evidence="1" key="1">
    <citation type="journal article" date="2015" name="Nature">
        <title>Complex archaea that bridge the gap between prokaryotes and eukaryotes.</title>
        <authorList>
            <person name="Spang A."/>
            <person name="Saw J.H."/>
            <person name="Jorgensen S.L."/>
            <person name="Zaremba-Niedzwiedzka K."/>
            <person name="Martijn J."/>
            <person name="Lind A.E."/>
            <person name="van Eijk R."/>
            <person name="Schleper C."/>
            <person name="Guy L."/>
            <person name="Ettema T.J."/>
        </authorList>
    </citation>
    <scope>NUCLEOTIDE SEQUENCE</scope>
</reference>
<proteinExistence type="predicted"/>
<protein>
    <submittedName>
        <fullName evidence="1">Uncharacterized protein</fullName>
    </submittedName>
</protein>
<name>A0A0F9SEY4_9ZZZZ</name>